<evidence type="ECO:0000256" key="1">
    <source>
        <dbReference type="SAM" id="MobiDB-lite"/>
    </source>
</evidence>
<protein>
    <submittedName>
        <fullName evidence="2">Uncharacterized protein</fullName>
    </submittedName>
</protein>
<evidence type="ECO:0000313" key="4">
    <source>
        <dbReference type="Proteomes" id="UP001152797"/>
    </source>
</evidence>
<dbReference type="OrthoDB" id="10631901at2759"/>
<name>A0A9P1GBP7_9DINO</name>
<feature type="compositionally biased region" description="Basic and acidic residues" evidence="1">
    <location>
        <begin position="307"/>
        <end position="318"/>
    </location>
</feature>
<evidence type="ECO:0000313" key="2">
    <source>
        <dbReference type="EMBL" id="CAI4004422.1"/>
    </source>
</evidence>
<proteinExistence type="predicted"/>
<gene>
    <name evidence="2" type="ORF">C1SCF055_LOCUS30208</name>
</gene>
<evidence type="ECO:0000313" key="3">
    <source>
        <dbReference type="EMBL" id="CAL1157797.1"/>
    </source>
</evidence>
<comment type="caution">
    <text evidence="2">The sequence shown here is derived from an EMBL/GenBank/DDBJ whole genome shotgun (WGS) entry which is preliminary data.</text>
</comment>
<reference evidence="3" key="2">
    <citation type="submission" date="2024-04" db="EMBL/GenBank/DDBJ databases">
        <authorList>
            <person name="Chen Y."/>
            <person name="Shah S."/>
            <person name="Dougan E. K."/>
            <person name="Thang M."/>
            <person name="Chan C."/>
        </authorList>
    </citation>
    <scope>NUCLEOTIDE SEQUENCE [LARGE SCALE GENOMIC DNA]</scope>
</reference>
<feature type="region of interest" description="Disordered" evidence="1">
    <location>
        <begin position="294"/>
        <end position="362"/>
    </location>
</feature>
<dbReference type="Proteomes" id="UP001152797">
    <property type="component" value="Unassembled WGS sequence"/>
</dbReference>
<feature type="compositionally biased region" description="Basic and acidic residues" evidence="1">
    <location>
        <begin position="331"/>
        <end position="352"/>
    </location>
</feature>
<feature type="region of interest" description="Disordered" evidence="1">
    <location>
        <begin position="154"/>
        <end position="197"/>
    </location>
</feature>
<dbReference type="EMBL" id="CAMXCT010003435">
    <property type="protein sequence ID" value="CAI4004422.1"/>
    <property type="molecule type" value="Genomic_DNA"/>
</dbReference>
<keyword evidence="4" id="KW-1185">Reference proteome</keyword>
<accession>A0A9P1GBP7</accession>
<dbReference type="AlphaFoldDB" id="A0A9P1GBP7"/>
<dbReference type="EMBL" id="CAMXCT030003435">
    <property type="protein sequence ID" value="CAL4791734.1"/>
    <property type="molecule type" value="Genomic_DNA"/>
</dbReference>
<reference evidence="2" key="1">
    <citation type="submission" date="2022-10" db="EMBL/GenBank/DDBJ databases">
        <authorList>
            <person name="Chen Y."/>
            <person name="Dougan E. K."/>
            <person name="Chan C."/>
            <person name="Rhodes N."/>
            <person name="Thang M."/>
        </authorList>
    </citation>
    <scope>NUCLEOTIDE SEQUENCE</scope>
</reference>
<dbReference type="EMBL" id="CAMXCT020003435">
    <property type="protein sequence ID" value="CAL1157797.1"/>
    <property type="molecule type" value="Genomic_DNA"/>
</dbReference>
<feature type="region of interest" description="Disordered" evidence="1">
    <location>
        <begin position="245"/>
        <end position="274"/>
    </location>
</feature>
<organism evidence="2">
    <name type="scientific">Cladocopium goreaui</name>
    <dbReference type="NCBI Taxonomy" id="2562237"/>
    <lineage>
        <taxon>Eukaryota</taxon>
        <taxon>Sar</taxon>
        <taxon>Alveolata</taxon>
        <taxon>Dinophyceae</taxon>
        <taxon>Suessiales</taxon>
        <taxon>Symbiodiniaceae</taxon>
        <taxon>Cladocopium</taxon>
    </lineage>
</organism>
<sequence length="362" mass="40107">MRLEVMITVGTLKQENVQVIQSWVRQVSAQGGKGVHLGDKDATGIAKAFEVVAEFLAAEVGGKHSPRTSCTARDLNCKATVVPTLLRAAVSPPLGCFLIHKGQLSQVIPPNQVDMEEVQWTRVRMAFDRGYVARQEIQAESVLGGDLYDFLDEKPPEKPKGLARAKSLPPGARNLRSNRLEDRPPAPLGTDADTLEGPLIQPPLVDLYVFLGEAPPPQNAVRRRDLDLRRAWAEVWWRFRSRRRMEQNQQDESYGPSCDYQQLSEGPAGSMATQSTANSFRDFWLSLGGGPLSIDTLGSDPSRQARRGTDPGRPRGRPEAQVAGIAQRSRSVFEPRASDRYHQLDDGPRRQECGCAHLSRVR</sequence>